<dbReference type="Proteomes" id="UP000886653">
    <property type="component" value="Unassembled WGS sequence"/>
</dbReference>
<gene>
    <name evidence="1" type="ORF">CROQUDRAFT_88149</name>
</gene>
<protein>
    <submittedName>
        <fullName evidence="1">Uncharacterized protein</fullName>
    </submittedName>
</protein>
<proteinExistence type="predicted"/>
<evidence type="ECO:0000313" key="2">
    <source>
        <dbReference type="Proteomes" id="UP000886653"/>
    </source>
</evidence>
<sequence>MSGACLTWACKCSTNIAHQFSHLSNHAAILTTLHVPLSAPARLDCHTQNWAALDSQAFQASLATHLCLLPAHVVDGTPPQSSLDAQVELITLALQRLQGSTNGTSNTAPSQTSLLTL</sequence>
<accession>A0A9P6TF78</accession>
<keyword evidence="2" id="KW-1185">Reference proteome</keyword>
<name>A0A9P6TF78_9BASI</name>
<comment type="caution">
    <text evidence="1">The sequence shown here is derived from an EMBL/GenBank/DDBJ whole genome shotgun (WGS) entry which is preliminary data.</text>
</comment>
<dbReference type="EMBL" id="MU167220">
    <property type="protein sequence ID" value="KAG0150351.1"/>
    <property type="molecule type" value="Genomic_DNA"/>
</dbReference>
<evidence type="ECO:0000313" key="1">
    <source>
        <dbReference type="EMBL" id="KAG0150351.1"/>
    </source>
</evidence>
<organism evidence="1 2">
    <name type="scientific">Cronartium quercuum f. sp. fusiforme G11</name>
    <dbReference type="NCBI Taxonomy" id="708437"/>
    <lineage>
        <taxon>Eukaryota</taxon>
        <taxon>Fungi</taxon>
        <taxon>Dikarya</taxon>
        <taxon>Basidiomycota</taxon>
        <taxon>Pucciniomycotina</taxon>
        <taxon>Pucciniomycetes</taxon>
        <taxon>Pucciniales</taxon>
        <taxon>Coleosporiaceae</taxon>
        <taxon>Cronartium</taxon>
    </lineage>
</organism>
<reference evidence="1" key="1">
    <citation type="submission" date="2013-11" db="EMBL/GenBank/DDBJ databases">
        <title>Genome sequence of the fusiform rust pathogen reveals effectors for host alternation and coevolution with pine.</title>
        <authorList>
            <consortium name="DOE Joint Genome Institute"/>
            <person name="Smith K."/>
            <person name="Pendleton A."/>
            <person name="Kubisiak T."/>
            <person name="Anderson C."/>
            <person name="Salamov A."/>
            <person name="Aerts A."/>
            <person name="Riley R."/>
            <person name="Clum A."/>
            <person name="Lindquist E."/>
            <person name="Ence D."/>
            <person name="Campbell M."/>
            <person name="Kronenberg Z."/>
            <person name="Feau N."/>
            <person name="Dhillon B."/>
            <person name="Hamelin R."/>
            <person name="Burleigh J."/>
            <person name="Smith J."/>
            <person name="Yandell M."/>
            <person name="Nelson C."/>
            <person name="Grigoriev I."/>
            <person name="Davis J."/>
        </authorList>
    </citation>
    <scope>NUCLEOTIDE SEQUENCE</scope>
    <source>
        <strain evidence="1">G11</strain>
    </source>
</reference>
<dbReference type="AlphaFoldDB" id="A0A9P6TF78"/>